<feature type="compositionally biased region" description="Low complexity" evidence="7">
    <location>
        <begin position="332"/>
        <end position="346"/>
    </location>
</feature>
<evidence type="ECO:0000256" key="1">
    <source>
        <dbReference type="ARBA" id="ARBA00009104"/>
    </source>
</evidence>
<gene>
    <name evidence="9" type="ORF">F1D05_12335</name>
</gene>
<keyword evidence="3" id="KW-0547">Nucleotide-binding</keyword>
<dbReference type="InterPro" id="IPR010488">
    <property type="entry name" value="Zeta_toxin_domain"/>
</dbReference>
<accession>A0A7G6WX33</accession>
<evidence type="ECO:0000259" key="8">
    <source>
        <dbReference type="Pfam" id="PF06414"/>
    </source>
</evidence>
<evidence type="ECO:0000313" key="10">
    <source>
        <dbReference type="Proteomes" id="UP000515563"/>
    </source>
</evidence>
<reference evidence="9 10" key="2">
    <citation type="journal article" date="2020" name="Microbiol. Resour. Announc.">
        <title>Antarctic desert soil bacteria exhibit high novel natural product potential, evaluated through long-read genome sequencing and comparative genomics.</title>
        <authorList>
            <person name="Benaud N."/>
            <person name="Edwards R.J."/>
            <person name="Amos T.G."/>
            <person name="D'Agostino P.M."/>
            <person name="Gutierrez-Chavez C."/>
            <person name="Montgomery K."/>
            <person name="Nicetic I."/>
            <person name="Ferrari B.C."/>
        </authorList>
    </citation>
    <scope>NUCLEOTIDE SEQUENCE [LARGE SCALE GENOMIC DNA]</scope>
    <source>
        <strain evidence="9 10">SPB151</strain>
    </source>
</reference>
<reference evidence="10" key="1">
    <citation type="submission" date="2019-09" db="EMBL/GenBank/DDBJ databases">
        <title>Antimicrobial potential of Antarctic Bacteria.</title>
        <authorList>
            <person name="Benaud N."/>
            <person name="Edwards R.J."/>
            <person name="Ferrari B.C."/>
        </authorList>
    </citation>
    <scope>NUCLEOTIDE SEQUENCE [LARGE SCALE GENOMIC DNA]</scope>
    <source>
        <strain evidence="10">SPB151</strain>
    </source>
</reference>
<evidence type="ECO:0000313" key="9">
    <source>
        <dbReference type="EMBL" id="QNE18548.1"/>
    </source>
</evidence>
<keyword evidence="4" id="KW-0067">ATP-binding</keyword>
<organism evidence="9 10">
    <name type="scientific">Kribbella qitaiheensis</name>
    <dbReference type="NCBI Taxonomy" id="1544730"/>
    <lineage>
        <taxon>Bacteria</taxon>
        <taxon>Bacillati</taxon>
        <taxon>Actinomycetota</taxon>
        <taxon>Actinomycetes</taxon>
        <taxon>Propionibacteriales</taxon>
        <taxon>Kribbellaceae</taxon>
        <taxon>Kribbella</taxon>
    </lineage>
</organism>
<proteinExistence type="inferred from homology"/>
<dbReference type="GO" id="GO:0016301">
    <property type="term" value="F:kinase activity"/>
    <property type="evidence" value="ECO:0007669"/>
    <property type="project" value="InterPro"/>
</dbReference>
<comment type="catalytic activity">
    <reaction evidence="6">
        <text>UDP-N-acetyl-alpha-D-glucosamine + ATP = UDP-N-acetyl-alpha-D-glucosamine 3'-phosphate + ADP + H(+)</text>
        <dbReference type="Rhea" id="RHEA:32671"/>
        <dbReference type="ChEBI" id="CHEBI:15378"/>
        <dbReference type="ChEBI" id="CHEBI:30616"/>
        <dbReference type="ChEBI" id="CHEBI:57705"/>
        <dbReference type="ChEBI" id="CHEBI:64353"/>
        <dbReference type="ChEBI" id="CHEBI:456216"/>
        <dbReference type="EC" id="2.7.1.176"/>
    </reaction>
</comment>
<evidence type="ECO:0000256" key="2">
    <source>
        <dbReference type="ARBA" id="ARBA00011963"/>
    </source>
</evidence>
<dbReference type="RefSeq" id="WP_185447771.1">
    <property type="nucleotide sequence ID" value="NZ_CP043661.1"/>
</dbReference>
<feature type="region of interest" description="Disordered" evidence="7">
    <location>
        <begin position="316"/>
        <end position="361"/>
    </location>
</feature>
<feature type="domain" description="Zeta toxin" evidence="8">
    <location>
        <begin position="38"/>
        <end position="221"/>
    </location>
</feature>
<evidence type="ECO:0000256" key="4">
    <source>
        <dbReference type="ARBA" id="ARBA00022840"/>
    </source>
</evidence>
<dbReference type="EMBL" id="CP043661">
    <property type="protein sequence ID" value="QNE18548.1"/>
    <property type="molecule type" value="Genomic_DNA"/>
</dbReference>
<keyword evidence="10" id="KW-1185">Reference proteome</keyword>
<sequence>MTTEPPTELDANRYRLEPDRYRQIFERRIVPYELAGGVSQKRPRVLLLGGQTGAGKSVMKGMLAAEPHWREAVEFGSDSLRVYHPEFERLLRADADSACFYTDPDARAWVSDALDHCLERRFPVVFDSTLSRPAIAASIKQRFRQAGYEIEAAFVAAPAALSKLGVVTRYLESVRRRGTGRFSLNHDETYRGVVDVAGWIDDEKPFDEVSVYRRSGELLYQYKAADGWVPTNARGVIENERRRPWSAPESRRFIADAERAAATVDAITVAGRQLDPIWLTRIADAVELAIPLSADSMTRHLRDTLRQEANARTIATETPIGADTSHPPAEPRPSTSTSHPSRSTPPGQQTAPRPTAELPSR</sequence>
<dbReference type="Gene3D" id="3.40.50.300">
    <property type="entry name" value="P-loop containing nucleotide triphosphate hydrolases"/>
    <property type="match status" value="1"/>
</dbReference>
<evidence type="ECO:0000256" key="5">
    <source>
        <dbReference type="ARBA" id="ARBA00032897"/>
    </source>
</evidence>
<protein>
    <recommendedName>
        <fullName evidence="5">UDP-N-acetylglucosamine kinase</fullName>
        <ecNumber evidence="2">2.7.1.176</ecNumber>
    </recommendedName>
    <alternativeName>
        <fullName evidence="5">UDP-N-acetylglucosamine kinase</fullName>
    </alternativeName>
</protein>
<evidence type="ECO:0000256" key="3">
    <source>
        <dbReference type="ARBA" id="ARBA00022741"/>
    </source>
</evidence>
<dbReference type="Proteomes" id="UP000515563">
    <property type="component" value="Chromosome"/>
</dbReference>
<dbReference type="InterPro" id="IPR027417">
    <property type="entry name" value="P-loop_NTPase"/>
</dbReference>
<name>A0A7G6WX33_9ACTN</name>
<dbReference type="Pfam" id="PF06414">
    <property type="entry name" value="Zeta_toxin"/>
    <property type="match status" value="1"/>
</dbReference>
<dbReference type="GO" id="GO:0005524">
    <property type="term" value="F:ATP binding"/>
    <property type="evidence" value="ECO:0007669"/>
    <property type="project" value="UniProtKB-KW"/>
</dbReference>
<dbReference type="AlphaFoldDB" id="A0A7G6WX33"/>
<evidence type="ECO:0000256" key="7">
    <source>
        <dbReference type="SAM" id="MobiDB-lite"/>
    </source>
</evidence>
<dbReference type="SUPFAM" id="SSF52540">
    <property type="entry name" value="P-loop containing nucleoside triphosphate hydrolases"/>
    <property type="match status" value="1"/>
</dbReference>
<dbReference type="KEGG" id="kqi:F1D05_12335"/>
<dbReference type="EC" id="2.7.1.176" evidence="2"/>
<evidence type="ECO:0000256" key="6">
    <source>
        <dbReference type="ARBA" id="ARBA00048178"/>
    </source>
</evidence>
<comment type="similarity">
    <text evidence="1">Belongs to the zeta toxin family.</text>
</comment>